<name>A0ABR7JF56_9FLAO</name>
<dbReference type="InterPro" id="IPR029065">
    <property type="entry name" value="Enolase_C-like"/>
</dbReference>
<evidence type="ECO:0000256" key="4">
    <source>
        <dbReference type="ARBA" id="ARBA00023235"/>
    </source>
</evidence>
<dbReference type="InterPro" id="IPR029017">
    <property type="entry name" value="Enolase-like_N"/>
</dbReference>
<dbReference type="Proteomes" id="UP000621670">
    <property type="component" value="Unassembled WGS sequence"/>
</dbReference>
<evidence type="ECO:0000256" key="3">
    <source>
        <dbReference type="ARBA" id="ARBA00022842"/>
    </source>
</evidence>
<dbReference type="SFLD" id="SFLDS00001">
    <property type="entry name" value="Enolase"/>
    <property type="match status" value="1"/>
</dbReference>
<dbReference type="Pfam" id="PF13378">
    <property type="entry name" value="MR_MLE_C"/>
    <property type="match status" value="1"/>
</dbReference>
<evidence type="ECO:0000313" key="7">
    <source>
        <dbReference type="EMBL" id="MBC5863135.1"/>
    </source>
</evidence>
<dbReference type="InterPro" id="IPR013342">
    <property type="entry name" value="Mandelate_racemase_C"/>
</dbReference>
<comment type="cofactor">
    <cofactor evidence="5">
        <name>Mg(2+)</name>
        <dbReference type="ChEBI" id="CHEBI:18420"/>
    </cofactor>
    <text evidence="5">Binds 1 Mg(2+) ion per subunit.</text>
</comment>
<gene>
    <name evidence="7" type="ORF">H8R26_06835</name>
</gene>
<dbReference type="PANTHER" id="PTHR48080:SF3">
    <property type="entry name" value="ENOLASE SUPERFAMILY MEMBER DDB_G0284701"/>
    <property type="match status" value="1"/>
</dbReference>
<dbReference type="Pfam" id="PF02746">
    <property type="entry name" value="MR_MLE_N"/>
    <property type="match status" value="1"/>
</dbReference>
<dbReference type="InterPro" id="IPR034603">
    <property type="entry name" value="Dipeptide_epimerase"/>
</dbReference>
<dbReference type="CDD" id="cd03319">
    <property type="entry name" value="L-Ala-DL-Glu_epimerase"/>
    <property type="match status" value="1"/>
</dbReference>
<evidence type="ECO:0000256" key="5">
    <source>
        <dbReference type="RuleBase" id="RU366006"/>
    </source>
</evidence>
<reference evidence="7 8" key="1">
    <citation type="submission" date="2020-08" db="EMBL/GenBank/DDBJ databases">
        <title>Description of novel Flavobacterium F-400 isolate.</title>
        <authorList>
            <person name="Saticioglu I."/>
            <person name="Duman M."/>
            <person name="Altun S."/>
        </authorList>
    </citation>
    <scope>NUCLEOTIDE SEQUENCE [LARGE SCALE GENOMIC DNA]</scope>
    <source>
        <strain evidence="7 8">F-400</strain>
    </source>
</reference>
<dbReference type="SUPFAM" id="SSF51604">
    <property type="entry name" value="Enolase C-terminal domain-like"/>
    <property type="match status" value="1"/>
</dbReference>
<keyword evidence="2 5" id="KW-0479">Metal-binding</keyword>
<dbReference type="PANTHER" id="PTHR48080">
    <property type="entry name" value="D-GALACTONATE DEHYDRATASE-RELATED"/>
    <property type="match status" value="1"/>
</dbReference>
<organism evidence="7 8">
    <name type="scientific">Flavobacterium turcicum</name>
    <dbReference type="NCBI Taxonomy" id="2764718"/>
    <lineage>
        <taxon>Bacteria</taxon>
        <taxon>Pseudomonadati</taxon>
        <taxon>Bacteroidota</taxon>
        <taxon>Flavobacteriia</taxon>
        <taxon>Flavobacteriales</taxon>
        <taxon>Flavobacteriaceae</taxon>
        <taxon>Flavobacterium</taxon>
    </lineage>
</organism>
<dbReference type="Gene3D" id="3.20.20.120">
    <property type="entry name" value="Enolase-like C-terminal domain"/>
    <property type="match status" value="1"/>
</dbReference>
<dbReference type="InterPro" id="IPR034593">
    <property type="entry name" value="DgoD-like"/>
</dbReference>
<sequence length="353" mass="39593">MKLLLHQYDLKLKHTFTISRKSINTQPTLIVELQSDGCSGYGEATANPYYNITVPIMVEDLKKLEPFLDTLAPCKPEDFWTQLAPFLTHNKFALCALDNAYNDWYARSKGLKLYELWNYNTANNPLSNYTIGIDSIDKMIAKMEELPWPIYKIKLGTAEDLAIVKALRKHTNAIFRIDANCGWTVDETLKNAKELQHLGVEFLEQPLPANDWEGHKKVYEHSVLPIIADESCIVETDVAKCYQHFHGVNIKLTKCGGLTPGRRMLAEAKKLGMKTMVGCMTESTVGISSIAHLLPELDFVDMDGALLLQEDIATGIKLEFGKTIYAATAGNGVQLLYTSNGKRLLKKTTANYL</sequence>
<comment type="similarity">
    <text evidence="1 5">Belongs to the mandelate racemase/muconate lactonizing enzyme family.</text>
</comment>
<dbReference type="SMART" id="SM00922">
    <property type="entry name" value="MR_MLE"/>
    <property type="match status" value="1"/>
</dbReference>
<evidence type="ECO:0000256" key="1">
    <source>
        <dbReference type="ARBA" id="ARBA00008031"/>
    </source>
</evidence>
<evidence type="ECO:0000256" key="2">
    <source>
        <dbReference type="ARBA" id="ARBA00022723"/>
    </source>
</evidence>
<dbReference type="EMBL" id="JACRUM010000003">
    <property type="protein sequence ID" value="MBC5863135.1"/>
    <property type="molecule type" value="Genomic_DNA"/>
</dbReference>
<feature type="domain" description="Mandelate racemase/muconate lactonizing enzyme C-terminal" evidence="6">
    <location>
        <begin position="136"/>
        <end position="225"/>
    </location>
</feature>
<keyword evidence="3 5" id="KW-0460">Magnesium</keyword>
<dbReference type="SUPFAM" id="SSF54826">
    <property type="entry name" value="Enolase N-terminal domain-like"/>
    <property type="match status" value="1"/>
</dbReference>
<evidence type="ECO:0000259" key="6">
    <source>
        <dbReference type="SMART" id="SM00922"/>
    </source>
</evidence>
<accession>A0ABR7JF56</accession>
<dbReference type="Gene3D" id="3.30.390.10">
    <property type="entry name" value="Enolase-like, N-terminal domain"/>
    <property type="match status" value="1"/>
</dbReference>
<dbReference type="EC" id="5.1.1.-" evidence="5"/>
<protein>
    <recommendedName>
        <fullName evidence="5">Dipeptide epimerase</fullName>
        <ecNumber evidence="5">5.1.1.-</ecNumber>
    </recommendedName>
</protein>
<proteinExistence type="inferred from homology"/>
<dbReference type="InterPro" id="IPR013341">
    <property type="entry name" value="Mandelate_racemase_N_dom"/>
</dbReference>
<dbReference type="SFLD" id="SFLDG00180">
    <property type="entry name" value="muconate_cycloisomerase"/>
    <property type="match status" value="1"/>
</dbReference>
<keyword evidence="8" id="KW-1185">Reference proteome</keyword>
<evidence type="ECO:0000313" key="8">
    <source>
        <dbReference type="Proteomes" id="UP000621670"/>
    </source>
</evidence>
<dbReference type="InterPro" id="IPR036849">
    <property type="entry name" value="Enolase-like_C_sf"/>
</dbReference>
<dbReference type="RefSeq" id="WP_166134715.1">
    <property type="nucleotide sequence ID" value="NZ_JAAOBY010000003.1"/>
</dbReference>
<keyword evidence="4 5" id="KW-0413">Isomerase</keyword>
<comment type="caution">
    <text evidence="7">The sequence shown here is derived from an EMBL/GenBank/DDBJ whole genome shotgun (WGS) entry which is preliminary data.</text>
</comment>